<feature type="active site" description="Proton donor" evidence="6">
    <location>
        <position position="327"/>
    </location>
</feature>
<dbReference type="PRINTS" id="PR00738">
    <property type="entry name" value="GLHYDRLASE20"/>
</dbReference>
<dbReference type="InterPro" id="IPR008979">
    <property type="entry name" value="Galactose-bd-like_sf"/>
</dbReference>
<dbReference type="InterPro" id="IPR000421">
    <property type="entry name" value="FA58C"/>
</dbReference>
<sequence length="757" mass="84952">MRVSLTIVIILLNAGNLLAQSGLIPEPVSYSRKSGEFILTKTVGISPGSGVSKETVAITQAQIRSCTGLSLAIKKSERSLDLRVDSLQVTQSEGYRLQIRPQGISLTGHDEAGLFYGLQSLTQLFSQSKSATLAACDISDYPRFSYRGMHLDVSRHLFPIAFIKKYIDLLALYKFNTFHWHLTDDQGWRIEIKRYPELQQKAAYRTETLIGHKKELPHRFDGKRYGGYYTQAEVKDIVRYATQRHVTVIPEIEMPGHAMAALSAYPKLGCLKPDGQAGGPYQAATFWGVFDEVFCAGNDSTFTFLENVLDEVVSLFPSTYIHIGGDECPKTRWKTCSKCQARIQKEHLKDEDELQSYFIRRIEQHLTKKGRQVIGWDEILEGGLSPGATVMSWRGIEGGIEAIRQKHNAIMTPESHVYFDYYQSLYPEEPLAAAGYTPLSKVYGYEPVPADLRADEAVYLKGVQGTAWSEYLTSPDQAEYMIFPRAIAVAEIGWSQRQRRNYPDFLRRLRLQEPMLKRLNVHYTNRFDELTDTVTVDSNGTVQLTLSTTLPGSIIRYTTNGSAPVPTSPAYTQPLSIKQTSDVKAAVFQGNRQVGRAFQKTLTINKATGKPITFITEPMGGYRPSSPFVAVNGVSGTSRYNSGEWIGFQGKDAAIHIDLQRVQSISSISTHILNYHWQRMWAPDTLQFSVSEDGETFRDVYRHTQFPINGINPVLGTFPPIQARYVRIRATNKGVIPAGEYGAGGKAWLLLDEFRVE</sequence>
<comment type="similarity">
    <text evidence="2">Belongs to the glycosyl hydrolase 20 family.</text>
</comment>
<evidence type="ECO:0000256" key="2">
    <source>
        <dbReference type="ARBA" id="ARBA00006285"/>
    </source>
</evidence>
<accession>A0A6G9AP71</accession>
<dbReference type="Pfam" id="PF00754">
    <property type="entry name" value="F5_F8_type_C"/>
    <property type="match status" value="1"/>
</dbReference>
<feature type="domain" description="GH29D-like beta-sandwich" evidence="10">
    <location>
        <begin position="540"/>
        <end position="592"/>
    </location>
</feature>
<dbReference type="Gene3D" id="2.60.120.260">
    <property type="entry name" value="Galactose-binding domain-like"/>
    <property type="match status" value="1"/>
</dbReference>
<dbReference type="Gene3D" id="3.30.379.10">
    <property type="entry name" value="Chitobiase/beta-hexosaminidase domain 2-like"/>
    <property type="match status" value="1"/>
</dbReference>
<dbReference type="EC" id="3.2.1.52" evidence="3"/>
<feature type="domain" description="Beta-hexosaminidase bacterial type N-terminal" evidence="9">
    <location>
        <begin position="21"/>
        <end position="141"/>
    </location>
</feature>
<dbReference type="Pfam" id="PF00728">
    <property type="entry name" value="Glyco_hydro_20"/>
    <property type="match status" value="1"/>
</dbReference>
<proteinExistence type="inferred from homology"/>
<evidence type="ECO:0000256" key="5">
    <source>
        <dbReference type="ARBA" id="ARBA00023295"/>
    </source>
</evidence>
<dbReference type="KEGG" id="spib:G8759_16720"/>
<dbReference type="InterPro" id="IPR015882">
    <property type="entry name" value="HEX_bac_N"/>
</dbReference>
<dbReference type="InterPro" id="IPR029018">
    <property type="entry name" value="Hex-like_dom2"/>
</dbReference>
<evidence type="ECO:0000259" key="9">
    <source>
        <dbReference type="Pfam" id="PF02838"/>
    </source>
</evidence>
<comment type="catalytic activity">
    <reaction evidence="1">
        <text>Hydrolysis of terminal non-reducing N-acetyl-D-hexosamine residues in N-acetyl-beta-D-hexosaminides.</text>
        <dbReference type="EC" id="3.2.1.52"/>
    </reaction>
</comment>
<reference evidence="11 12" key="1">
    <citation type="submission" date="2020-03" db="EMBL/GenBank/DDBJ databases">
        <authorList>
            <person name="Kim M.K."/>
        </authorList>
    </citation>
    <scope>NUCLEOTIDE SEQUENCE [LARGE SCALE GENOMIC DNA]</scope>
    <source>
        <strain evidence="11 12">BT328</strain>
    </source>
</reference>
<dbReference type="InterPro" id="IPR059177">
    <property type="entry name" value="GH29D-like_dom"/>
</dbReference>
<organism evidence="11 12">
    <name type="scientific">Spirosoma aureum</name>
    <dbReference type="NCBI Taxonomy" id="2692134"/>
    <lineage>
        <taxon>Bacteria</taxon>
        <taxon>Pseudomonadati</taxon>
        <taxon>Bacteroidota</taxon>
        <taxon>Cytophagia</taxon>
        <taxon>Cytophagales</taxon>
        <taxon>Cytophagaceae</taxon>
        <taxon>Spirosoma</taxon>
    </lineage>
</organism>
<dbReference type="RefSeq" id="WP_167209883.1">
    <property type="nucleotide sequence ID" value="NZ_CP050063.1"/>
</dbReference>
<dbReference type="Proteomes" id="UP000501802">
    <property type="component" value="Chromosome"/>
</dbReference>
<keyword evidence="5" id="KW-0326">Glycosidase</keyword>
<dbReference type="GO" id="GO:0004563">
    <property type="term" value="F:beta-N-acetylhexosaminidase activity"/>
    <property type="evidence" value="ECO:0007669"/>
    <property type="project" value="UniProtKB-EC"/>
</dbReference>
<dbReference type="GO" id="GO:0005975">
    <property type="term" value="P:carbohydrate metabolic process"/>
    <property type="evidence" value="ECO:0007669"/>
    <property type="project" value="InterPro"/>
</dbReference>
<dbReference type="GO" id="GO:0016020">
    <property type="term" value="C:membrane"/>
    <property type="evidence" value="ECO:0007669"/>
    <property type="project" value="TreeGrafter"/>
</dbReference>
<evidence type="ECO:0000313" key="12">
    <source>
        <dbReference type="Proteomes" id="UP000501802"/>
    </source>
</evidence>
<evidence type="ECO:0000259" key="7">
    <source>
        <dbReference type="Pfam" id="PF00728"/>
    </source>
</evidence>
<feature type="domain" description="Glycoside hydrolase family 20 catalytic" evidence="7">
    <location>
        <begin position="144"/>
        <end position="496"/>
    </location>
</feature>
<dbReference type="Gene3D" id="3.20.20.80">
    <property type="entry name" value="Glycosidases"/>
    <property type="match status" value="1"/>
</dbReference>
<dbReference type="EMBL" id="CP050063">
    <property type="protein sequence ID" value="QIP14139.1"/>
    <property type="molecule type" value="Genomic_DNA"/>
</dbReference>
<feature type="domain" description="F5/8 type C" evidence="8">
    <location>
        <begin position="637"/>
        <end position="732"/>
    </location>
</feature>
<evidence type="ECO:0000313" key="11">
    <source>
        <dbReference type="EMBL" id="QIP14139.1"/>
    </source>
</evidence>
<dbReference type="SUPFAM" id="SSF51445">
    <property type="entry name" value="(Trans)glycosidases"/>
    <property type="match status" value="1"/>
</dbReference>
<dbReference type="SUPFAM" id="SSF49785">
    <property type="entry name" value="Galactose-binding domain-like"/>
    <property type="match status" value="1"/>
</dbReference>
<dbReference type="GO" id="GO:0030203">
    <property type="term" value="P:glycosaminoglycan metabolic process"/>
    <property type="evidence" value="ECO:0007669"/>
    <property type="project" value="TreeGrafter"/>
</dbReference>
<dbReference type="Pfam" id="PF02838">
    <property type="entry name" value="Glyco_hydro_20b"/>
    <property type="match status" value="1"/>
</dbReference>
<evidence type="ECO:0000259" key="10">
    <source>
        <dbReference type="Pfam" id="PF13290"/>
    </source>
</evidence>
<name>A0A6G9AP71_9BACT</name>
<dbReference type="PANTHER" id="PTHR22600">
    <property type="entry name" value="BETA-HEXOSAMINIDASE"/>
    <property type="match status" value="1"/>
</dbReference>
<keyword evidence="12" id="KW-1185">Reference proteome</keyword>
<dbReference type="Pfam" id="PF13290">
    <property type="entry name" value="CHB_HEX_C_1"/>
    <property type="match status" value="1"/>
</dbReference>
<evidence type="ECO:0000256" key="6">
    <source>
        <dbReference type="PIRSR" id="PIRSR625705-1"/>
    </source>
</evidence>
<dbReference type="InterPro" id="IPR017853">
    <property type="entry name" value="GH"/>
</dbReference>
<dbReference type="CDD" id="cd06563">
    <property type="entry name" value="GH20_chitobiase-like"/>
    <property type="match status" value="1"/>
</dbReference>
<evidence type="ECO:0000256" key="3">
    <source>
        <dbReference type="ARBA" id="ARBA00012663"/>
    </source>
</evidence>
<dbReference type="InterPro" id="IPR025705">
    <property type="entry name" value="Beta_hexosaminidase_sua/sub"/>
</dbReference>
<dbReference type="AlphaFoldDB" id="A0A6G9AP71"/>
<dbReference type="SUPFAM" id="SSF55545">
    <property type="entry name" value="beta-N-acetylhexosaminidase-like domain"/>
    <property type="match status" value="1"/>
</dbReference>
<dbReference type="InterPro" id="IPR015883">
    <property type="entry name" value="Glyco_hydro_20_cat"/>
</dbReference>
<evidence type="ECO:0000259" key="8">
    <source>
        <dbReference type="Pfam" id="PF00754"/>
    </source>
</evidence>
<evidence type="ECO:0000256" key="1">
    <source>
        <dbReference type="ARBA" id="ARBA00001231"/>
    </source>
</evidence>
<dbReference type="PANTHER" id="PTHR22600:SF57">
    <property type="entry name" value="BETA-N-ACETYLHEXOSAMINIDASE"/>
    <property type="match status" value="1"/>
</dbReference>
<evidence type="ECO:0000256" key="4">
    <source>
        <dbReference type="ARBA" id="ARBA00022801"/>
    </source>
</evidence>
<protein>
    <recommendedName>
        <fullName evidence="3">beta-N-acetylhexosaminidase</fullName>
        <ecNumber evidence="3">3.2.1.52</ecNumber>
    </recommendedName>
</protein>
<keyword evidence="4 11" id="KW-0378">Hydrolase</keyword>
<gene>
    <name evidence="11" type="ORF">G8759_16720</name>
</gene>